<dbReference type="InterPro" id="IPR051677">
    <property type="entry name" value="AfsR-DnrI-RedD_regulator"/>
</dbReference>
<sequence>MRRRVGGLIWSDYGSEQASADIRQAVARIRRFQEDHHFQLLSADANMVWLNLDQNIYFDLAEFVDHIENPSPKAWLRLCEIYNGDLLESVRTAGEGFEEWLGYQRSALRYKFIGALSQAVLLDSGLNSHDRHLCASHLLQVDPYHEGAHRALLYDAASKGQFSLVRQLFEESSRRFRSELGVEHEEETVTLYRRLISRPTVA</sequence>
<dbReference type="STRING" id="1293439.WH87_08230"/>
<dbReference type="Gene3D" id="1.25.40.10">
    <property type="entry name" value="Tetratricopeptide repeat domain"/>
    <property type="match status" value="1"/>
</dbReference>
<proteinExistence type="predicted"/>
<accession>A0A0F5QCX0</accession>
<reference evidence="2 3" key="1">
    <citation type="submission" date="2015-03" db="EMBL/GenBank/DDBJ databases">
        <authorList>
            <person name="Lepp D."/>
            <person name="Hassan Y.I."/>
            <person name="Li X.-Z."/>
            <person name="Zhou T."/>
        </authorList>
    </citation>
    <scope>NUCLEOTIDE SEQUENCE [LARGE SCALE GENOMIC DNA]</scope>
    <source>
        <strain evidence="2 3">E84</strain>
    </source>
</reference>
<dbReference type="Pfam" id="PF03704">
    <property type="entry name" value="BTAD"/>
    <property type="match status" value="1"/>
</dbReference>
<dbReference type="Proteomes" id="UP000033411">
    <property type="component" value="Unassembled WGS sequence"/>
</dbReference>
<dbReference type="InterPro" id="IPR005158">
    <property type="entry name" value="BTAD"/>
</dbReference>
<dbReference type="AlphaFoldDB" id="A0A0F5QCX0"/>
<evidence type="ECO:0000313" key="3">
    <source>
        <dbReference type="Proteomes" id="UP000033411"/>
    </source>
</evidence>
<dbReference type="PANTHER" id="PTHR35807">
    <property type="entry name" value="TRANSCRIPTIONAL REGULATOR REDD-RELATED"/>
    <property type="match status" value="1"/>
</dbReference>
<gene>
    <name evidence="2" type="ORF">WH87_08230</name>
</gene>
<organism evidence="2 3">
    <name type="scientific">Devosia epidermidihirudinis</name>
    <dbReference type="NCBI Taxonomy" id="1293439"/>
    <lineage>
        <taxon>Bacteria</taxon>
        <taxon>Pseudomonadati</taxon>
        <taxon>Pseudomonadota</taxon>
        <taxon>Alphaproteobacteria</taxon>
        <taxon>Hyphomicrobiales</taxon>
        <taxon>Devosiaceae</taxon>
        <taxon>Devosia</taxon>
    </lineage>
</organism>
<feature type="domain" description="Bacterial transcriptional activator" evidence="1">
    <location>
        <begin position="58"/>
        <end position="196"/>
    </location>
</feature>
<evidence type="ECO:0000313" key="2">
    <source>
        <dbReference type="EMBL" id="KKC38857.1"/>
    </source>
</evidence>
<dbReference type="EMBL" id="LANJ01000012">
    <property type="protein sequence ID" value="KKC38857.1"/>
    <property type="molecule type" value="Genomic_DNA"/>
</dbReference>
<comment type="caution">
    <text evidence="2">The sequence shown here is derived from an EMBL/GenBank/DDBJ whole genome shotgun (WGS) entry which is preliminary data.</text>
</comment>
<dbReference type="SMART" id="SM01043">
    <property type="entry name" value="BTAD"/>
    <property type="match status" value="1"/>
</dbReference>
<dbReference type="SUPFAM" id="SSF48452">
    <property type="entry name" value="TPR-like"/>
    <property type="match status" value="1"/>
</dbReference>
<dbReference type="InterPro" id="IPR011990">
    <property type="entry name" value="TPR-like_helical_dom_sf"/>
</dbReference>
<dbReference type="PATRIC" id="fig|1293439.3.peg.1216"/>
<protein>
    <recommendedName>
        <fullName evidence="1">Bacterial transcriptional activator domain-containing protein</fullName>
    </recommendedName>
</protein>
<keyword evidence="3" id="KW-1185">Reference proteome</keyword>
<name>A0A0F5QCX0_9HYPH</name>
<evidence type="ECO:0000259" key="1">
    <source>
        <dbReference type="SMART" id="SM01043"/>
    </source>
</evidence>